<dbReference type="GO" id="GO:0016846">
    <property type="term" value="F:carbon-sulfur lyase activity"/>
    <property type="evidence" value="ECO:0007669"/>
    <property type="project" value="InterPro"/>
</dbReference>
<evidence type="ECO:0000259" key="4">
    <source>
        <dbReference type="Pfam" id="PF04828"/>
    </source>
</evidence>
<sequence>MYVVDDTGVDIQDADGCLKNYQDADTKSGNAITRTFCQKCGSPIYSASEKSPGKKVIKASLFDKVATARKDIFLEDEIKWA</sequence>
<dbReference type="Proteomes" id="UP000054481">
    <property type="component" value="Unassembled WGS sequence"/>
</dbReference>
<dbReference type="EMBL" id="KQ030508">
    <property type="protein sequence ID" value="KJZ77264.1"/>
    <property type="molecule type" value="Genomic_DNA"/>
</dbReference>
<dbReference type="Pfam" id="PF04828">
    <property type="entry name" value="GFA"/>
    <property type="match status" value="1"/>
</dbReference>
<proteinExistence type="inferred from homology"/>
<dbReference type="AlphaFoldDB" id="A0A0F8A6L0"/>
<accession>A0A0F8A6L0</accession>
<protein>
    <recommendedName>
        <fullName evidence="4">CENP-V/GFA domain-containing protein</fullName>
    </recommendedName>
</protein>
<comment type="similarity">
    <text evidence="1">Belongs to the Gfa family.</text>
</comment>
<organism evidence="5 6">
    <name type="scientific">Hirsutella minnesotensis 3608</name>
    <dbReference type="NCBI Taxonomy" id="1043627"/>
    <lineage>
        <taxon>Eukaryota</taxon>
        <taxon>Fungi</taxon>
        <taxon>Dikarya</taxon>
        <taxon>Ascomycota</taxon>
        <taxon>Pezizomycotina</taxon>
        <taxon>Sordariomycetes</taxon>
        <taxon>Hypocreomycetidae</taxon>
        <taxon>Hypocreales</taxon>
        <taxon>Ophiocordycipitaceae</taxon>
        <taxon>Hirsutella</taxon>
    </lineage>
</organism>
<evidence type="ECO:0000256" key="2">
    <source>
        <dbReference type="ARBA" id="ARBA00022723"/>
    </source>
</evidence>
<dbReference type="Gene3D" id="3.90.1590.10">
    <property type="entry name" value="glutathione-dependent formaldehyde- activating enzyme (gfa)"/>
    <property type="match status" value="1"/>
</dbReference>
<evidence type="ECO:0000313" key="6">
    <source>
        <dbReference type="Proteomes" id="UP000054481"/>
    </source>
</evidence>
<dbReference type="SUPFAM" id="SSF51316">
    <property type="entry name" value="Mss4-like"/>
    <property type="match status" value="1"/>
</dbReference>
<keyword evidence="3" id="KW-0862">Zinc</keyword>
<dbReference type="GO" id="GO:0046872">
    <property type="term" value="F:metal ion binding"/>
    <property type="evidence" value="ECO:0007669"/>
    <property type="project" value="UniProtKB-KW"/>
</dbReference>
<gene>
    <name evidence="5" type="ORF">HIM_03585</name>
</gene>
<dbReference type="InterPro" id="IPR011057">
    <property type="entry name" value="Mss4-like_sf"/>
</dbReference>
<dbReference type="OrthoDB" id="9985472at2759"/>
<evidence type="ECO:0000313" key="5">
    <source>
        <dbReference type="EMBL" id="KJZ77264.1"/>
    </source>
</evidence>
<name>A0A0F8A6L0_9HYPO</name>
<keyword evidence="2" id="KW-0479">Metal-binding</keyword>
<reference evidence="5 6" key="1">
    <citation type="journal article" date="2014" name="Genome Biol. Evol.">
        <title>Comparative genomics and transcriptomics analyses reveal divergent lifestyle features of nematode endoparasitic fungus Hirsutella minnesotensis.</title>
        <authorList>
            <person name="Lai Y."/>
            <person name="Liu K."/>
            <person name="Zhang X."/>
            <person name="Zhang X."/>
            <person name="Li K."/>
            <person name="Wang N."/>
            <person name="Shu C."/>
            <person name="Wu Y."/>
            <person name="Wang C."/>
            <person name="Bushley K.E."/>
            <person name="Xiang M."/>
            <person name="Liu X."/>
        </authorList>
    </citation>
    <scope>NUCLEOTIDE SEQUENCE [LARGE SCALE GENOMIC DNA]</scope>
    <source>
        <strain evidence="5 6">3608</strain>
    </source>
</reference>
<feature type="domain" description="CENP-V/GFA" evidence="4">
    <location>
        <begin position="16"/>
        <end position="68"/>
    </location>
</feature>
<dbReference type="InterPro" id="IPR006913">
    <property type="entry name" value="CENP-V/GFA"/>
</dbReference>
<evidence type="ECO:0000256" key="3">
    <source>
        <dbReference type="ARBA" id="ARBA00022833"/>
    </source>
</evidence>
<evidence type="ECO:0000256" key="1">
    <source>
        <dbReference type="ARBA" id="ARBA00005495"/>
    </source>
</evidence>
<keyword evidence="6" id="KW-1185">Reference proteome</keyword>